<evidence type="ECO:0000256" key="1">
    <source>
        <dbReference type="PIRSR" id="PIRSR640198-1"/>
    </source>
</evidence>
<feature type="active site" evidence="1">
    <location>
        <position position="164"/>
    </location>
</feature>
<dbReference type="InterPro" id="IPR040198">
    <property type="entry name" value="Fido_containing"/>
</dbReference>
<proteinExistence type="predicted"/>
<evidence type="ECO:0000313" key="5">
    <source>
        <dbReference type="EMBL" id="CAJ47967.1"/>
    </source>
</evidence>
<feature type="binding site" evidence="2">
    <location>
        <begin position="209"/>
        <end position="210"/>
    </location>
    <ligand>
        <name>ATP</name>
        <dbReference type="ChEBI" id="CHEBI:30616"/>
    </ligand>
</feature>
<dbReference type="eggNOG" id="COG3177">
    <property type="taxonomic scope" value="Bacteria"/>
</dbReference>
<dbReference type="SUPFAM" id="SSF140931">
    <property type="entry name" value="Fic-like"/>
    <property type="match status" value="1"/>
</dbReference>
<dbReference type="InterPro" id="IPR003812">
    <property type="entry name" value="Fido"/>
</dbReference>
<dbReference type="PROSITE" id="PS51459">
    <property type="entry name" value="FIDO"/>
    <property type="match status" value="1"/>
</dbReference>
<evidence type="ECO:0000259" key="4">
    <source>
        <dbReference type="PROSITE" id="PS51459"/>
    </source>
</evidence>
<keyword evidence="6" id="KW-1185">Reference proteome</keyword>
<dbReference type="PANTHER" id="PTHR13504">
    <property type="entry name" value="FIDO DOMAIN-CONTAINING PROTEIN DDB_G0283145"/>
    <property type="match status" value="1"/>
</dbReference>
<dbReference type="Proteomes" id="UP000001977">
    <property type="component" value="Chromosome"/>
</dbReference>
<evidence type="ECO:0000256" key="3">
    <source>
        <dbReference type="PIRSR" id="PIRSR640198-3"/>
    </source>
</evidence>
<evidence type="ECO:0000313" key="6">
    <source>
        <dbReference type="Proteomes" id="UP000001977"/>
    </source>
</evidence>
<dbReference type="RefSeq" id="WP_012416063.1">
    <property type="nucleotide sequence ID" value="NC_010645.1"/>
</dbReference>
<gene>
    <name evidence="5" type="ordered locus">BAV0363</name>
</gene>
<dbReference type="Pfam" id="PF02661">
    <property type="entry name" value="Fic"/>
    <property type="match status" value="1"/>
</dbReference>
<reference evidence="5 6" key="1">
    <citation type="journal article" date="2006" name="J. Bacteriol.">
        <title>Comparison of the genome sequence of the poultry pathogen Bordetella avium with those of B. bronchiseptica, B. pertussis, and B. parapertussis reveals extensive diversity in surface structures associated with host interaction.</title>
        <authorList>
            <person name="Sebaihia M."/>
            <person name="Preston A."/>
            <person name="Maskell D.J."/>
            <person name="Kuzmiak H."/>
            <person name="Connell T.D."/>
            <person name="King N.D."/>
            <person name="Orndorff P.E."/>
            <person name="Miyamoto D.M."/>
            <person name="Thomson N.R."/>
            <person name="Harris D."/>
            <person name="Goble A."/>
            <person name="Lord A."/>
            <person name="Murphy L."/>
            <person name="Quail M.A."/>
            <person name="Rutter S."/>
            <person name="Squares R."/>
            <person name="Squares S."/>
            <person name="Woodward J."/>
            <person name="Parkhill J."/>
            <person name="Temple L.M."/>
        </authorList>
    </citation>
    <scope>NUCLEOTIDE SEQUENCE [LARGE SCALE GENOMIC DNA]</scope>
    <source>
        <strain evidence="5 6">197N</strain>
    </source>
</reference>
<dbReference type="InterPro" id="IPR036597">
    <property type="entry name" value="Fido-like_dom_sf"/>
</dbReference>
<dbReference type="Gene3D" id="1.10.3290.10">
    <property type="entry name" value="Fido-like domain"/>
    <property type="match status" value="1"/>
</dbReference>
<feature type="site" description="Important for autoinhibition of adenylyltransferase activity" evidence="3">
    <location>
        <position position="33"/>
    </location>
</feature>
<evidence type="ECO:0000256" key="2">
    <source>
        <dbReference type="PIRSR" id="PIRSR640198-2"/>
    </source>
</evidence>
<accession>Q2KZH0</accession>
<dbReference type="EMBL" id="AM167904">
    <property type="protein sequence ID" value="CAJ47967.1"/>
    <property type="molecule type" value="Genomic_DNA"/>
</dbReference>
<keyword evidence="2" id="KW-0067">ATP-binding</keyword>
<dbReference type="STRING" id="360910.BAV0363"/>
<feature type="domain" description="Fido" evidence="4">
    <location>
        <begin position="82"/>
        <end position="233"/>
    </location>
</feature>
<name>Q2KZH0_BORA1</name>
<dbReference type="PANTHER" id="PTHR13504:SF38">
    <property type="entry name" value="FIDO DOMAIN-CONTAINING PROTEIN"/>
    <property type="match status" value="1"/>
</dbReference>
<protein>
    <recommendedName>
        <fullName evidence="4">Fido domain-containing protein</fullName>
    </recommendedName>
</protein>
<dbReference type="KEGG" id="bav:BAV0363"/>
<dbReference type="AlphaFoldDB" id="Q2KZH0"/>
<sequence>MSTYVGGTTPTHLFFQLKRIFHILESLGSARIEGNHTTLSDYVEHLVDGDHNNRPPDQLREIDNIERAMDFIDGGVKEGEPLSEQFIRELHHLTVNDLEREGDRTPGAYRLTQVSISKSKHLPPPASRVAMYMQELVDFVNRPNAPKYDLMKVALAHHRFGWIHPFSNGNGRVVRLLTYAMLLKYGFNVSAGNRILNPTAVFCNNRDKYYQMLGVADQGTSEGLEHWCCYVLGGILAELKKVDRLSSYEYLRPKILRPAIRHAIERGHINKTEENVLLAALRADDGLIKAKDLEAVLPNKNQRTYQIKKLVERGMLVQSAPNARSYYAGFANNFLLRGVMKSLAVEGFLPDRLDAGL</sequence>
<organism evidence="5 6">
    <name type="scientific">Bordetella avium (strain 197N)</name>
    <dbReference type="NCBI Taxonomy" id="360910"/>
    <lineage>
        <taxon>Bacteria</taxon>
        <taxon>Pseudomonadati</taxon>
        <taxon>Pseudomonadota</taxon>
        <taxon>Betaproteobacteria</taxon>
        <taxon>Burkholderiales</taxon>
        <taxon>Alcaligenaceae</taxon>
        <taxon>Bordetella</taxon>
    </lineage>
</organism>
<keyword evidence="2" id="KW-0547">Nucleotide-binding</keyword>
<dbReference type="HOGENOM" id="CLU_717192_0_0_4"/>
<dbReference type="GO" id="GO:0005524">
    <property type="term" value="F:ATP binding"/>
    <property type="evidence" value="ECO:0007669"/>
    <property type="project" value="UniProtKB-KW"/>
</dbReference>